<evidence type="ECO:0000313" key="2">
    <source>
        <dbReference type="EMBL" id="MBB6716886.1"/>
    </source>
</evidence>
<comment type="caution">
    <text evidence="2">The sequence shown here is derived from an EMBL/GenBank/DDBJ whole genome shotgun (WGS) entry which is preliminary data.</text>
</comment>
<organism evidence="2 3">
    <name type="scientific">Clostridium gasigenes</name>
    <dbReference type="NCBI Taxonomy" id="94869"/>
    <lineage>
        <taxon>Bacteria</taxon>
        <taxon>Bacillati</taxon>
        <taxon>Bacillota</taxon>
        <taxon>Clostridia</taxon>
        <taxon>Eubacteriales</taxon>
        <taxon>Clostridiaceae</taxon>
        <taxon>Clostridium</taxon>
    </lineage>
</organism>
<evidence type="ECO:0000256" key="1">
    <source>
        <dbReference type="SAM" id="Coils"/>
    </source>
</evidence>
<sequence>MKAYLKAEKKKKEKDLKGAHNLLLKMGPLDNKNWETNKSVKKAKVAIGDAIKSDNTSKIVSRVGNINNGTSDKIDSIVSLTNRIIAKIKMQIKEIERKIREVERKEERQRAEDRKIEQEKVYKENLKRSKGER</sequence>
<feature type="coiled-coil region" evidence="1">
    <location>
        <begin position="85"/>
        <end position="119"/>
    </location>
</feature>
<name>A0A7X0SFX3_9CLOT</name>
<reference evidence="2 3" key="1">
    <citation type="submission" date="2020-08" db="EMBL/GenBank/DDBJ databases">
        <title>Clostridia isolated from Swiss meat.</title>
        <authorList>
            <person name="Wambui J."/>
            <person name="Stevens M.J.A."/>
            <person name="Stephan R."/>
        </authorList>
    </citation>
    <scope>NUCLEOTIDE SEQUENCE [LARGE SCALE GENOMIC DNA]</scope>
    <source>
        <strain evidence="2 3">CM001</strain>
    </source>
</reference>
<dbReference type="EMBL" id="JACKWY010000030">
    <property type="protein sequence ID" value="MBB6716886.1"/>
    <property type="molecule type" value="Genomic_DNA"/>
</dbReference>
<protein>
    <submittedName>
        <fullName evidence="2">Uncharacterized protein</fullName>
    </submittedName>
</protein>
<dbReference type="AlphaFoldDB" id="A0A7X0SFX3"/>
<gene>
    <name evidence="2" type="ORF">H7E68_19630</name>
</gene>
<dbReference type="Proteomes" id="UP000585258">
    <property type="component" value="Unassembled WGS sequence"/>
</dbReference>
<proteinExistence type="predicted"/>
<keyword evidence="1" id="KW-0175">Coiled coil</keyword>
<evidence type="ECO:0000313" key="3">
    <source>
        <dbReference type="Proteomes" id="UP000585258"/>
    </source>
</evidence>
<accession>A0A7X0SFX3</accession>
<dbReference type="RefSeq" id="WP_185165807.1">
    <property type="nucleotide sequence ID" value="NZ_JACKWY010000030.1"/>
</dbReference>